<feature type="transmembrane region" description="Helical" evidence="1">
    <location>
        <begin position="444"/>
        <end position="467"/>
    </location>
</feature>
<feature type="transmembrane region" description="Helical" evidence="1">
    <location>
        <begin position="65"/>
        <end position="85"/>
    </location>
</feature>
<feature type="transmembrane region" description="Helical" evidence="1">
    <location>
        <begin position="139"/>
        <end position="161"/>
    </location>
</feature>
<accession>A0ABU5T2T7</accession>
<dbReference type="InterPro" id="IPR021450">
    <property type="entry name" value="DUF3100"/>
</dbReference>
<keyword evidence="1" id="KW-0472">Membrane</keyword>
<feature type="transmembrane region" description="Helical" evidence="1">
    <location>
        <begin position="332"/>
        <end position="350"/>
    </location>
</feature>
<feature type="transmembrane region" description="Helical" evidence="1">
    <location>
        <begin position="223"/>
        <end position="246"/>
    </location>
</feature>
<evidence type="ECO:0000256" key="1">
    <source>
        <dbReference type="SAM" id="Phobius"/>
    </source>
</evidence>
<gene>
    <name evidence="2" type="ORF">SPF06_04495</name>
</gene>
<keyword evidence="1" id="KW-1133">Transmembrane helix</keyword>
<keyword evidence="3" id="KW-1185">Reference proteome</keyword>
<dbReference type="Pfam" id="PF11299">
    <property type="entry name" value="DUF3100"/>
    <property type="match status" value="1"/>
</dbReference>
<feature type="transmembrane region" description="Helical" evidence="1">
    <location>
        <begin position="193"/>
        <end position="217"/>
    </location>
</feature>
<comment type="caution">
    <text evidence="2">The sequence shown here is derived from an EMBL/GenBank/DDBJ whole genome shotgun (WGS) entry which is preliminary data.</text>
</comment>
<evidence type="ECO:0000313" key="3">
    <source>
        <dbReference type="Proteomes" id="UP001304769"/>
    </source>
</evidence>
<dbReference type="Proteomes" id="UP001304769">
    <property type="component" value="Unassembled WGS sequence"/>
</dbReference>
<feature type="transmembrane region" description="Helical" evidence="1">
    <location>
        <begin position="359"/>
        <end position="379"/>
    </location>
</feature>
<dbReference type="RefSeq" id="WP_323277722.1">
    <property type="nucleotide sequence ID" value="NZ_JAYGGQ010000001.1"/>
</dbReference>
<feature type="transmembrane region" description="Helical" evidence="1">
    <location>
        <begin position="97"/>
        <end position="119"/>
    </location>
</feature>
<protein>
    <submittedName>
        <fullName evidence="2">DUF3100 domain-containing protein</fullName>
    </submittedName>
</protein>
<feature type="transmembrane region" description="Helical" evidence="1">
    <location>
        <begin position="385"/>
        <end position="409"/>
    </location>
</feature>
<reference evidence="2 3" key="1">
    <citation type="submission" date="2023-12" db="EMBL/GenBank/DDBJ databases">
        <title>Sinomonas terricola sp. nov, isolated from litchi orchard soil in Guangdong, PR China.</title>
        <authorList>
            <person name="Jiaxin W."/>
            <person name="Yang Z."/>
            <person name="Honghui Z."/>
        </authorList>
    </citation>
    <scope>NUCLEOTIDE SEQUENCE [LARGE SCALE GENOMIC DNA]</scope>
    <source>
        <strain evidence="2 3">JGH33</strain>
    </source>
</reference>
<dbReference type="EMBL" id="JAYGGQ010000001">
    <property type="protein sequence ID" value="MEA5453976.1"/>
    <property type="molecule type" value="Genomic_DNA"/>
</dbReference>
<feature type="transmembrane region" description="Helical" evidence="1">
    <location>
        <begin position="253"/>
        <end position="277"/>
    </location>
</feature>
<keyword evidence="1" id="KW-0812">Transmembrane</keyword>
<organism evidence="2 3">
    <name type="scientific">Sinomonas terricola</name>
    <dbReference type="NCBI Taxonomy" id="3110330"/>
    <lineage>
        <taxon>Bacteria</taxon>
        <taxon>Bacillati</taxon>
        <taxon>Actinomycetota</taxon>
        <taxon>Actinomycetes</taxon>
        <taxon>Micrococcales</taxon>
        <taxon>Micrococcaceae</taxon>
        <taxon>Sinomonas</taxon>
    </lineage>
</organism>
<feature type="transmembrane region" description="Helical" evidence="1">
    <location>
        <begin position="39"/>
        <end position="59"/>
    </location>
</feature>
<proteinExistence type="predicted"/>
<name>A0ABU5T2T7_9MICC</name>
<evidence type="ECO:0000313" key="2">
    <source>
        <dbReference type="EMBL" id="MEA5453976.1"/>
    </source>
</evidence>
<sequence>MAQQPQTVGQTPDTPATAPAQVLDQASETSTRGITRGHWTTVIVVSAVISVVAVLIGTYKFQIGPAALVLLPIIWAVIIGGIVGTQRVRRLSASSRAVATLLLEIGIIVFLARLGLGIGPSLAKITEIGPAVVLQEAGHIFGTVILALPIAVALGLGRVAIGATWSIDRESFLAYALQRFGVRSGEYRGVFSVWLLGSLFGAVFISLLAGTIGNLGILDPRALALGLGLGSASMMLGGVGALSILYPQHAGEIAALAALSNLVTNIVGFYAGVFLSLPLGRALYRFWSRVFGRNDEGKSLRKLAVETEAASEGEAPVAVENDPTVRTSPRTLVFAYAIMGVIALVTNAVGTKSFHPEDILGVVVLLALTGVSFALARLLPSVPSSVWVLSLATIVSAPFMPTAGFIAGITQHLDSTLVGLPSLTLIGLTLGRDVAALKSLSWKIIIVALVTYSASFIAAAVLGQLVLH</sequence>